<dbReference type="RefSeq" id="WP_126612849.1">
    <property type="nucleotide sequence ID" value="NZ_JBHUCY010000004.1"/>
</dbReference>
<dbReference type="Pfam" id="PF13730">
    <property type="entry name" value="HTH_36"/>
    <property type="match status" value="1"/>
</dbReference>
<evidence type="ECO:0000256" key="1">
    <source>
        <dbReference type="SAM" id="MobiDB-lite"/>
    </source>
</evidence>
<dbReference type="InterPro" id="IPR036388">
    <property type="entry name" value="WH-like_DNA-bd_sf"/>
</dbReference>
<dbReference type="Proteomes" id="UP000277007">
    <property type="component" value="Unassembled WGS sequence"/>
</dbReference>
<evidence type="ECO:0000313" key="3">
    <source>
        <dbReference type="Proteomes" id="UP000277007"/>
    </source>
</evidence>
<dbReference type="Gene3D" id="1.10.10.10">
    <property type="entry name" value="Winged helix-like DNA-binding domain superfamily/Winged helix DNA-binding domain"/>
    <property type="match status" value="1"/>
</dbReference>
<reference evidence="2 3" key="1">
    <citation type="submission" date="2018-12" db="EMBL/GenBank/DDBJ databases">
        <authorList>
            <person name="Yang Y."/>
        </authorList>
    </citation>
    <scope>NUCLEOTIDE SEQUENCE [LARGE SCALE GENOMIC DNA]</scope>
    <source>
        <strain evidence="2 3">L-25-5w-1</strain>
    </source>
</reference>
<evidence type="ECO:0000313" key="2">
    <source>
        <dbReference type="EMBL" id="RTR22994.1"/>
    </source>
</evidence>
<sequence length="298" mass="32310">MPNQQPFPPTRAPQTATAKAATDNGQRWGRIPAWWLDHPDLDADGLAVLAALSTYADEAGVCWPSQTTLAAKLKRSRPTVNRLIGRLEAMGLVTVEHRNAANGGRLSCRYRLRLSADEANEPSASVSPGDALIHKPTPLDSWLNAPCSSLSHEQLQTKQIPDSLSERTPVTDGSTAEGQNDRHGVSDHWSPSAGDRAWAATRFPDVDLDRHAELFRQRCQAHGYRYKDVGAAWRSWLLQDFAGRTTAAAQTITRNGPPRPPAAAATVRTDSVEQRLNAWSSVAARLSAVSSPSSGTRA</sequence>
<accession>A0A431VKN4</accession>
<feature type="compositionally biased region" description="Polar residues" evidence="1">
    <location>
        <begin position="154"/>
        <end position="178"/>
    </location>
</feature>
<dbReference type="EMBL" id="RXMA01000003">
    <property type="protein sequence ID" value="RTR22994.1"/>
    <property type="molecule type" value="Genomic_DNA"/>
</dbReference>
<dbReference type="OrthoDB" id="7862895at2"/>
<feature type="compositionally biased region" description="Pro residues" evidence="1">
    <location>
        <begin position="1"/>
        <end position="11"/>
    </location>
</feature>
<dbReference type="AlphaFoldDB" id="A0A431VKN4"/>
<protein>
    <submittedName>
        <fullName evidence="2">Helix-turn-helix domain-containing protein</fullName>
    </submittedName>
</protein>
<feature type="region of interest" description="Disordered" evidence="1">
    <location>
        <begin position="154"/>
        <end position="193"/>
    </location>
</feature>
<feature type="region of interest" description="Disordered" evidence="1">
    <location>
        <begin position="1"/>
        <end position="23"/>
    </location>
</feature>
<organism evidence="2 3">
    <name type="scientific">Azospirillum griseum</name>
    <dbReference type="NCBI Taxonomy" id="2496639"/>
    <lineage>
        <taxon>Bacteria</taxon>
        <taxon>Pseudomonadati</taxon>
        <taxon>Pseudomonadota</taxon>
        <taxon>Alphaproteobacteria</taxon>
        <taxon>Rhodospirillales</taxon>
        <taxon>Azospirillaceae</taxon>
        <taxon>Azospirillum</taxon>
    </lineage>
</organism>
<proteinExistence type="predicted"/>
<gene>
    <name evidence="2" type="ORF">EJ903_05330</name>
</gene>
<comment type="caution">
    <text evidence="2">The sequence shown here is derived from an EMBL/GenBank/DDBJ whole genome shotgun (WGS) entry which is preliminary data.</text>
</comment>
<name>A0A431VKN4_9PROT</name>
<keyword evidence="3" id="KW-1185">Reference proteome</keyword>
<dbReference type="InterPro" id="IPR036390">
    <property type="entry name" value="WH_DNA-bd_sf"/>
</dbReference>
<dbReference type="SUPFAM" id="SSF46785">
    <property type="entry name" value="Winged helix' DNA-binding domain"/>
    <property type="match status" value="1"/>
</dbReference>